<reference evidence="2" key="1">
    <citation type="journal article" date="2022" name="Nat. Commun.">
        <title>Chromosome evolution and the genetic basis of agronomically important traits in greater yam.</title>
        <authorList>
            <person name="Bredeson J.V."/>
            <person name="Lyons J.B."/>
            <person name="Oniyinde I.O."/>
            <person name="Okereke N.R."/>
            <person name="Kolade O."/>
            <person name="Nnabue I."/>
            <person name="Nwadili C.O."/>
            <person name="Hribova E."/>
            <person name="Parker M."/>
            <person name="Nwogha J."/>
            <person name="Shu S."/>
            <person name="Carlson J."/>
            <person name="Kariba R."/>
            <person name="Muthemba S."/>
            <person name="Knop K."/>
            <person name="Barton G.J."/>
            <person name="Sherwood A.V."/>
            <person name="Lopez-Montes A."/>
            <person name="Asiedu R."/>
            <person name="Jamnadass R."/>
            <person name="Muchugi A."/>
            <person name="Goodstein D."/>
            <person name="Egesi C.N."/>
            <person name="Featherston J."/>
            <person name="Asfaw A."/>
            <person name="Simpson G.G."/>
            <person name="Dolezel J."/>
            <person name="Hendre P.S."/>
            <person name="Van Deynze A."/>
            <person name="Kumar P.L."/>
            <person name="Obidiegwu J.E."/>
            <person name="Bhattacharjee R."/>
            <person name="Rokhsar D.S."/>
        </authorList>
    </citation>
    <scope>NUCLEOTIDE SEQUENCE [LARGE SCALE GENOMIC DNA]</scope>
    <source>
        <strain evidence="2">cv. TDa95/00328</strain>
    </source>
</reference>
<sequence length="137" mass="15566">MIPQTQLSRLGHVIAYYPTMNFHLLSRAEPWDLMTDLKSHLQMIYTQALWYCDLFTKSHSFPGKMNSCTSGISIGGHETYRAESPCRVQYREVPSPTLFTKISSSLLTHILITLTCQTTWKSSGFSLGLTMNTLENL</sequence>
<evidence type="ECO:0000313" key="2">
    <source>
        <dbReference type="Proteomes" id="UP000827976"/>
    </source>
</evidence>
<comment type="caution">
    <text evidence="1">The sequence shown here is derived from an EMBL/GenBank/DDBJ whole genome shotgun (WGS) entry which is preliminary data.</text>
</comment>
<name>A0ACB7TQK7_DIOAL</name>
<evidence type="ECO:0000313" key="1">
    <source>
        <dbReference type="EMBL" id="KAH7650673.1"/>
    </source>
</evidence>
<dbReference type="Proteomes" id="UP000827976">
    <property type="component" value="Chromosome 20"/>
</dbReference>
<gene>
    <name evidence="1" type="ORF">IHE45_20G004500</name>
</gene>
<dbReference type="EMBL" id="CM037030">
    <property type="protein sequence ID" value="KAH7650673.1"/>
    <property type="molecule type" value="Genomic_DNA"/>
</dbReference>
<proteinExistence type="predicted"/>
<organism evidence="1 2">
    <name type="scientific">Dioscorea alata</name>
    <name type="common">Purple yam</name>
    <dbReference type="NCBI Taxonomy" id="55571"/>
    <lineage>
        <taxon>Eukaryota</taxon>
        <taxon>Viridiplantae</taxon>
        <taxon>Streptophyta</taxon>
        <taxon>Embryophyta</taxon>
        <taxon>Tracheophyta</taxon>
        <taxon>Spermatophyta</taxon>
        <taxon>Magnoliopsida</taxon>
        <taxon>Liliopsida</taxon>
        <taxon>Dioscoreales</taxon>
        <taxon>Dioscoreaceae</taxon>
        <taxon>Dioscorea</taxon>
    </lineage>
</organism>
<keyword evidence="2" id="KW-1185">Reference proteome</keyword>
<accession>A0ACB7TQK7</accession>
<protein>
    <submittedName>
        <fullName evidence="1">Uncharacterized protein</fullName>
    </submittedName>
</protein>